<evidence type="ECO:0000256" key="15">
    <source>
        <dbReference type="RuleBase" id="RU367103"/>
    </source>
</evidence>
<evidence type="ECO:0000256" key="7">
    <source>
        <dbReference type="ARBA" id="ARBA00022691"/>
    </source>
</evidence>
<comment type="caution">
    <text evidence="17">The sequence shown here is derived from an EMBL/GenBank/DDBJ whole genome shotgun (WGS) entry which is preliminary data.</text>
</comment>
<keyword evidence="9 15" id="KW-0479">Metal-binding</keyword>
<accession>A0A1U7LQP8</accession>
<evidence type="ECO:0000256" key="11">
    <source>
        <dbReference type="ARBA" id="ARBA00022833"/>
    </source>
</evidence>
<dbReference type="InterPro" id="IPR022776">
    <property type="entry name" value="TRM13/UPF0224_CHHC_Znf_dom"/>
</dbReference>
<evidence type="ECO:0000256" key="14">
    <source>
        <dbReference type="ARBA" id="ARBA00049393"/>
    </source>
</evidence>
<dbReference type="EMBL" id="LXFE01000597">
    <property type="protein sequence ID" value="OLL24841.1"/>
    <property type="molecule type" value="Genomic_DNA"/>
</dbReference>
<evidence type="ECO:0000256" key="4">
    <source>
        <dbReference type="ARBA" id="ARBA00015883"/>
    </source>
</evidence>
<keyword evidence="11 15" id="KW-0862">Zinc</keyword>
<dbReference type="PANTHER" id="PTHR12998">
    <property type="entry name" value="TRNA:M(4)X MODIFICATION ENZYME TRM13 HOMOLOG"/>
    <property type="match status" value="1"/>
</dbReference>
<evidence type="ECO:0000256" key="9">
    <source>
        <dbReference type="ARBA" id="ARBA00022723"/>
    </source>
</evidence>
<comment type="catalytic activity">
    <reaction evidence="12 15">
        <text>cytidine(4) in tRNA(Pro) + S-adenosyl-L-methionine = 2'-O-methylcytidine(4) in tRNA(Pro) + S-adenosyl-L-homocysteine + H(+)</text>
        <dbReference type="Rhea" id="RHEA:32767"/>
        <dbReference type="Rhea" id="RHEA-COMP:10397"/>
        <dbReference type="Rhea" id="RHEA-COMP:10398"/>
        <dbReference type="ChEBI" id="CHEBI:15378"/>
        <dbReference type="ChEBI" id="CHEBI:57856"/>
        <dbReference type="ChEBI" id="CHEBI:59789"/>
        <dbReference type="ChEBI" id="CHEBI:74495"/>
        <dbReference type="ChEBI" id="CHEBI:82748"/>
        <dbReference type="EC" id="2.1.1.225"/>
    </reaction>
</comment>
<dbReference type="InterPro" id="IPR007871">
    <property type="entry name" value="Methyltransferase_TRM13"/>
</dbReference>
<dbReference type="PANTHER" id="PTHR12998:SF0">
    <property type="entry name" value="TRNA:M(4)X MODIFICATION ENZYME TRM13 HOMOLOG"/>
    <property type="match status" value="1"/>
</dbReference>
<evidence type="ECO:0000313" key="18">
    <source>
        <dbReference type="Proteomes" id="UP000186594"/>
    </source>
</evidence>
<evidence type="ECO:0000256" key="6">
    <source>
        <dbReference type="ARBA" id="ARBA00022679"/>
    </source>
</evidence>
<protein>
    <recommendedName>
        <fullName evidence="4 15">tRNA:m(4)X modification enzyme TRM13</fullName>
        <ecNumber evidence="3 15">2.1.1.225</ecNumber>
    </recommendedName>
</protein>
<evidence type="ECO:0000256" key="8">
    <source>
        <dbReference type="ARBA" id="ARBA00022694"/>
    </source>
</evidence>
<organism evidence="17 18">
    <name type="scientific">Neolecta irregularis (strain DAH-3)</name>
    <dbReference type="NCBI Taxonomy" id="1198029"/>
    <lineage>
        <taxon>Eukaryota</taxon>
        <taxon>Fungi</taxon>
        <taxon>Dikarya</taxon>
        <taxon>Ascomycota</taxon>
        <taxon>Taphrinomycotina</taxon>
        <taxon>Neolectales</taxon>
        <taxon>Neolectaceae</taxon>
        <taxon>Neolecta</taxon>
    </lineage>
</organism>
<comment type="function">
    <text evidence="1 15">tRNA methylase which 2'-O-methylates cytidine(4) in tRNA(Pro) and tRNA(Gly)(GCC), and adenosine(4) in tRNA(His).</text>
</comment>
<dbReference type="AlphaFoldDB" id="A0A1U7LQP8"/>
<gene>
    <name evidence="17" type="ORF">NEOLI_003304</name>
</gene>
<comment type="catalytic activity">
    <reaction evidence="14 15">
        <text>adenosine(4) in tRNA(His) + S-adenosyl-L-methionine = 2'-O-methyladenosine(4) in tRNA(His) + S-adenosyl-L-homocysteine + H(+)</text>
        <dbReference type="Rhea" id="RHEA:43196"/>
        <dbReference type="Rhea" id="RHEA-COMP:10401"/>
        <dbReference type="Rhea" id="RHEA-COMP:10402"/>
        <dbReference type="ChEBI" id="CHEBI:15378"/>
        <dbReference type="ChEBI" id="CHEBI:57856"/>
        <dbReference type="ChEBI" id="CHEBI:59789"/>
        <dbReference type="ChEBI" id="CHEBI:74411"/>
        <dbReference type="ChEBI" id="CHEBI:74477"/>
        <dbReference type="EC" id="2.1.1.225"/>
    </reaction>
</comment>
<dbReference type="EC" id="2.1.1.225" evidence="3 15"/>
<dbReference type="OrthoDB" id="258806at2759"/>
<evidence type="ECO:0000256" key="10">
    <source>
        <dbReference type="ARBA" id="ARBA00022771"/>
    </source>
</evidence>
<evidence type="ECO:0000256" key="2">
    <source>
        <dbReference type="ARBA" id="ARBA00005265"/>
    </source>
</evidence>
<dbReference type="STRING" id="1198029.A0A1U7LQP8"/>
<evidence type="ECO:0000256" key="1">
    <source>
        <dbReference type="ARBA" id="ARBA00002267"/>
    </source>
</evidence>
<dbReference type="Pfam" id="PF05253">
    <property type="entry name" value="zf-U11-48K"/>
    <property type="match status" value="1"/>
</dbReference>
<dbReference type="Pfam" id="PF11722">
    <property type="entry name" value="zf-TRM13_CCCH"/>
    <property type="match status" value="1"/>
</dbReference>
<dbReference type="InterPro" id="IPR039044">
    <property type="entry name" value="Trm13"/>
</dbReference>
<keyword evidence="5 15" id="KW-0489">Methyltransferase</keyword>
<sequence>MVQCQFFVAVKNRLCRMQPRTLEERYCPTHAPRPEERMPCTFDPSHMVLKKNFEKHLAKCNQKPIEDHDQPVYFRRDLNTTMSTDKPRISLTNEEIYFWKSRIEGIFASLPEISTEILSHPLVSITANVKHTSQHSSLLAHLAQNCLVDPNNLFIEFGAGRGELSRQLNRTLPLPSQFLAIDKKRPRLSQVNLIVNDSPNSRSQKIKIDIKDLDLRKAIDQIFPEERRGIVVYSKHLCGQATDLTINCLINAEIASRLKGIVIAFCCHQCCSFAAYPRLSKQWLQGYDIYDREFNILSQLSSWCVDGLRITGSAGYLGGHSSGLVPTEREMIGRKAKRILDYGRLEALNDLNMEGRLVQYVDKEKSLENVVVIAVKRKT</sequence>
<keyword evidence="6 15" id="KW-0808">Transferase</keyword>
<comment type="similarity">
    <text evidence="2 15">Belongs to the methyltransferase TRM13 family.</text>
</comment>
<evidence type="ECO:0000313" key="17">
    <source>
        <dbReference type="EMBL" id="OLL24841.1"/>
    </source>
</evidence>
<comment type="catalytic activity">
    <reaction evidence="13 15">
        <text>cytidine(4) in tRNA(Gly)(GCC) + S-adenosyl-L-methionine = 2'-O-methylcytidine(4) in tRNA(Gly)(GCC) + S-adenosyl-L-homocysteine + H(+)</text>
        <dbReference type="Rhea" id="RHEA:43192"/>
        <dbReference type="Rhea" id="RHEA-COMP:10399"/>
        <dbReference type="Rhea" id="RHEA-COMP:10400"/>
        <dbReference type="ChEBI" id="CHEBI:15378"/>
        <dbReference type="ChEBI" id="CHEBI:57856"/>
        <dbReference type="ChEBI" id="CHEBI:59789"/>
        <dbReference type="ChEBI" id="CHEBI:74495"/>
        <dbReference type="ChEBI" id="CHEBI:82748"/>
        <dbReference type="EC" id="2.1.1.225"/>
    </reaction>
</comment>
<keyword evidence="18" id="KW-1185">Reference proteome</keyword>
<feature type="domain" description="CHHC U11-48K-type" evidence="16">
    <location>
        <begin position="37"/>
        <end position="64"/>
    </location>
</feature>
<dbReference type="PROSITE" id="PS51800">
    <property type="entry name" value="ZF_CHHC_U11_48K"/>
    <property type="match status" value="1"/>
</dbReference>
<dbReference type="GO" id="GO:0106050">
    <property type="term" value="F:tRNA 2'-O-methyltransferase activity"/>
    <property type="evidence" value="ECO:0007669"/>
    <property type="project" value="UniProtKB-UniRule"/>
</dbReference>
<evidence type="ECO:0000256" key="13">
    <source>
        <dbReference type="ARBA" id="ARBA00048635"/>
    </source>
</evidence>
<reference evidence="17 18" key="1">
    <citation type="submission" date="2016-04" db="EMBL/GenBank/DDBJ databases">
        <title>Evolutionary innovation and constraint leading to complex multicellularity in the Ascomycota.</title>
        <authorList>
            <person name="Cisse O."/>
            <person name="Nguyen A."/>
            <person name="Hewitt D.A."/>
            <person name="Jedd G."/>
            <person name="Stajich J.E."/>
        </authorList>
    </citation>
    <scope>NUCLEOTIDE SEQUENCE [LARGE SCALE GENOMIC DNA]</scope>
    <source>
        <strain evidence="17 18">DAH-3</strain>
    </source>
</reference>
<keyword evidence="10 15" id="KW-0863">Zinc-finger</keyword>
<dbReference type="Proteomes" id="UP000186594">
    <property type="component" value="Unassembled WGS sequence"/>
</dbReference>
<evidence type="ECO:0000256" key="12">
    <source>
        <dbReference type="ARBA" id="ARBA00048165"/>
    </source>
</evidence>
<evidence type="ECO:0000259" key="16">
    <source>
        <dbReference type="PROSITE" id="PS51800"/>
    </source>
</evidence>
<proteinExistence type="inferred from homology"/>
<keyword evidence="8 15" id="KW-0819">tRNA processing</keyword>
<name>A0A1U7LQP8_NEOID</name>
<dbReference type="GO" id="GO:0008270">
    <property type="term" value="F:zinc ion binding"/>
    <property type="evidence" value="ECO:0007669"/>
    <property type="project" value="UniProtKB-KW"/>
</dbReference>
<evidence type="ECO:0000256" key="3">
    <source>
        <dbReference type="ARBA" id="ARBA00012810"/>
    </source>
</evidence>
<dbReference type="InterPro" id="IPR021721">
    <property type="entry name" value="Znf_CCCH-type_TRM13"/>
</dbReference>
<dbReference type="GO" id="GO:0002128">
    <property type="term" value="P:tRNA nucleoside ribose methylation"/>
    <property type="evidence" value="ECO:0007669"/>
    <property type="project" value="EnsemblFungi"/>
</dbReference>
<dbReference type="Pfam" id="PF05206">
    <property type="entry name" value="TRM13"/>
    <property type="match status" value="1"/>
</dbReference>
<evidence type="ECO:0000256" key="5">
    <source>
        <dbReference type="ARBA" id="ARBA00022603"/>
    </source>
</evidence>
<dbReference type="OMA" id="HRCSWRS"/>
<keyword evidence="7 15" id="KW-0949">S-adenosyl-L-methionine</keyword>